<keyword evidence="16" id="KW-1185">Reference proteome</keyword>
<evidence type="ECO:0000256" key="5">
    <source>
        <dbReference type="ARBA" id="ARBA00022679"/>
    </source>
</evidence>
<dbReference type="InterPro" id="IPR013013">
    <property type="entry name" value="PTS_EIIC_1"/>
</dbReference>
<feature type="transmembrane region" description="Helical" evidence="12">
    <location>
        <begin position="302"/>
        <end position="321"/>
    </location>
</feature>
<evidence type="ECO:0000256" key="8">
    <source>
        <dbReference type="ARBA" id="ARBA00022777"/>
    </source>
</evidence>
<name>A0ABY2TPP2_9SPIR</name>
<evidence type="ECO:0000256" key="4">
    <source>
        <dbReference type="ARBA" id="ARBA00022597"/>
    </source>
</evidence>
<keyword evidence="7 12" id="KW-0812">Transmembrane</keyword>
<gene>
    <name evidence="15" type="ORF">EZH24_08325</name>
</gene>
<evidence type="ECO:0000256" key="1">
    <source>
        <dbReference type="ARBA" id="ARBA00004651"/>
    </source>
</evidence>
<dbReference type="Proteomes" id="UP000310168">
    <property type="component" value="Unassembled WGS sequence"/>
</dbReference>
<evidence type="ECO:0000256" key="7">
    <source>
        <dbReference type="ARBA" id="ARBA00022692"/>
    </source>
</evidence>
<feature type="transmembrane region" description="Helical" evidence="12">
    <location>
        <begin position="55"/>
        <end position="81"/>
    </location>
</feature>
<evidence type="ECO:0000256" key="2">
    <source>
        <dbReference type="ARBA" id="ARBA00022448"/>
    </source>
</evidence>
<proteinExistence type="predicted"/>
<dbReference type="PROSITE" id="PS01035">
    <property type="entry name" value="PTS_EIIB_TYPE_1_CYS"/>
    <property type="match status" value="1"/>
</dbReference>
<evidence type="ECO:0000259" key="14">
    <source>
        <dbReference type="PROSITE" id="PS51103"/>
    </source>
</evidence>
<feature type="transmembrane region" description="Helical" evidence="12">
    <location>
        <begin position="407"/>
        <end position="429"/>
    </location>
</feature>
<feature type="transmembrane region" description="Helical" evidence="12">
    <location>
        <begin position="217"/>
        <end position="238"/>
    </location>
</feature>
<keyword evidence="4 15" id="KW-0762">Sugar transport</keyword>
<keyword evidence="10 12" id="KW-0472">Membrane</keyword>
<dbReference type="Gene3D" id="3.30.1360.60">
    <property type="entry name" value="Glucose permease domain IIB"/>
    <property type="match status" value="1"/>
</dbReference>
<sequence>MKNIFAVLQKIGRSFMLPIAILPMAGILLGIGGAFTSPVLIETYNLTFLRSGTPLNYILILLFNAGNFVFANLPLLFAVGIAIGMADKSKEAAALSAVVGFLLFHTVIGVILNFQGYTPENTTVEALISSGLSSGEAAGTAALYARELGIFTLQTGVFGGIICGLLSAFITNKFANQTLPDYLAFFSGNRFVAVLTMIFFIPLGAIFPFVWPSIFKGIVHGGELFAATGYIGTFFYGATMRMLNVFGLHHAIYPLFWYTELGGVLEVSGHMIAGGQRIFFAQLADPTVTHFSSAATRTMQGGYLPMMFGLPAAALAMYQVADNENKQKVKGILLSAALTSFLTGITEPIEFTFLFVAPLLYVIHAILEGLSYMLLYMLDVAVGVTFSRGLIDFTFFGLLQGMSKTSYQWILILGPIYSVVYYFLFRFLIIKFNFITPGRAGGEAKLYRRADYNEREKSKSNIDEDKIIDSIVEALGGVDNIENIDACITRLRVTVKDSDKVASDDVWNSLNSKKVLRLGKGIQAVYGTKAEVYKNKIIQKYNIK</sequence>
<keyword evidence="3" id="KW-1003">Cell membrane</keyword>
<feature type="transmembrane region" description="Helical" evidence="12">
    <location>
        <begin position="15"/>
        <end position="35"/>
    </location>
</feature>
<evidence type="ECO:0000256" key="11">
    <source>
        <dbReference type="PROSITE-ProRule" id="PRU00421"/>
    </source>
</evidence>
<feature type="active site" description="Phosphocysteine intermediate; for EIIB activity" evidence="11">
    <location>
        <position position="487"/>
    </location>
</feature>
<reference evidence="15 16" key="1">
    <citation type="journal article" date="2019" name="Anaerobe">
        <title>Brachyspira catarrhinii sp. nov., an anaerobic intestinal spirochaete isolated from vervet monkeys may have been misidentified as Brachyspira aalborgi in previous studies.</title>
        <authorList>
            <person name="Phillips N.D."/>
            <person name="La T."/>
            <person name="Hampson D.J."/>
        </authorList>
    </citation>
    <scope>NUCLEOTIDE SEQUENCE [LARGE SCALE GENOMIC DNA]</scope>
    <source>
        <strain evidence="15 16">Z12</strain>
    </source>
</reference>
<evidence type="ECO:0000313" key="15">
    <source>
        <dbReference type="EMBL" id="TKZ33793.1"/>
    </source>
</evidence>
<protein>
    <submittedName>
        <fullName evidence="15">PTS sugar transporter subunit IIABC</fullName>
    </submittedName>
</protein>
<feature type="transmembrane region" description="Helical" evidence="12">
    <location>
        <begin position="191"/>
        <end position="211"/>
    </location>
</feature>
<keyword evidence="2" id="KW-0813">Transport</keyword>
<dbReference type="RefSeq" id="WP_137998693.1">
    <property type="nucleotide sequence ID" value="NZ_SJDU01000220.1"/>
</dbReference>
<feature type="domain" description="PTS EIIB type-1" evidence="13">
    <location>
        <begin position="465"/>
        <end position="544"/>
    </location>
</feature>
<dbReference type="InterPro" id="IPR001996">
    <property type="entry name" value="PTS_IIB_1"/>
</dbReference>
<evidence type="ECO:0000256" key="10">
    <source>
        <dbReference type="ARBA" id="ARBA00023136"/>
    </source>
</evidence>
<keyword evidence="9 12" id="KW-1133">Transmembrane helix</keyword>
<evidence type="ECO:0000256" key="9">
    <source>
        <dbReference type="ARBA" id="ARBA00022989"/>
    </source>
</evidence>
<dbReference type="Pfam" id="PF00367">
    <property type="entry name" value="PTS_EIIB"/>
    <property type="match status" value="1"/>
</dbReference>
<dbReference type="InterPro" id="IPR036878">
    <property type="entry name" value="Glu_permease_IIB"/>
</dbReference>
<dbReference type="Pfam" id="PF02378">
    <property type="entry name" value="PTS_EIIC"/>
    <property type="match status" value="1"/>
</dbReference>
<dbReference type="EMBL" id="SJDU01000220">
    <property type="protein sequence ID" value="TKZ33793.1"/>
    <property type="molecule type" value="Genomic_DNA"/>
</dbReference>
<feature type="transmembrane region" description="Helical" evidence="12">
    <location>
        <begin position="93"/>
        <end position="114"/>
    </location>
</feature>
<keyword evidence="6" id="KW-0598">Phosphotransferase system</keyword>
<keyword evidence="5" id="KW-0808">Transferase</keyword>
<dbReference type="CDD" id="cd00212">
    <property type="entry name" value="PTS_IIB_glc"/>
    <property type="match status" value="1"/>
</dbReference>
<evidence type="ECO:0000259" key="13">
    <source>
        <dbReference type="PROSITE" id="PS51098"/>
    </source>
</evidence>
<feature type="transmembrane region" description="Helical" evidence="12">
    <location>
        <begin position="370"/>
        <end position="387"/>
    </location>
</feature>
<organism evidence="15 16">
    <name type="scientific">Brachyspira catarrhinii</name>
    <dbReference type="NCBI Taxonomy" id="2528966"/>
    <lineage>
        <taxon>Bacteria</taxon>
        <taxon>Pseudomonadati</taxon>
        <taxon>Spirochaetota</taxon>
        <taxon>Spirochaetia</taxon>
        <taxon>Brachyspirales</taxon>
        <taxon>Brachyspiraceae</taxon>
        <taxon>Brachyspira</taxon>
    </lineage>
</organism>
<comment type="subcellular location">
    <subcellularLocation>
        <location evidence="1">Cell membrane</location>
        <topology evidence="1">Multi-pass membrane protein</topology>
    </subcellularLocation>
</comment>
<dbReference type="InterPro" id="IPR050429">
    <property type="entry name" value="PTS_Glucose_EIICBA"/>
</dbReference>
<dbReference type="SUPFAM" id="SSF55604">
    <property type="entry name" value="Glucose permease domain IIB"/>
    <property type="match status" value="1"/>
</dbReference>
<dbReference type="PANTHER" id="PTHR30009">
    <property type="entry name" value="CYTOCHROME C-TYPE SYNTHESIS PROTEIN AND PTS TRANSMEMBRANE COMPONENT"/>
    <property type="match status" value="1"/>
</dbReference>
<feature type="domain" description="PTS EIIC type-1" evidence="14">
    <location>
        <begin position="2"/>
        <end position="441"/>
    </location>
</feature>
<comment type="caution">
    <text evidence="15">The sequence shown here is derived from an EMBL/GenBank/DDBJ whole genome shotgun (WGS) entry which is preliminary data.</text>
</comment>
<evidence type="ECO:0000313" key="16">
    <source>
        <dbReference type="Proteomes" id="UP000310168"/>
    </source>
</evidence>
<feature type="transmembrane region" description="Helical" evidence="12">
    <location>
        <begin position="148"/>
        <end position="170"/>
    </location>
</feature>
<feature type="transmembrane region" description="Helical" evidence="12">
    <location>
        <begin position="341"/>
        <end position="363"/>
    </location>
</feature>
<evidence type="ECO:0000256" key="3">
    <source>
        <dbReference type="ARBA" id="ARBA00022475"/>
    </source>
</evidence>
<evidence type="ECO:0000256" key="12">
    <source>
        <dbReference type="SAM" id="Phobius"/>
    </source>
</evidence>
<keyword evidence="8" id="KW-0418">Kinase</keyword>
<dbReference type="PROSITE" id="PS51103">
    <property type="entry name" value="PTS_EIIC_TYPE_1"/>
    <property type="match status" value="1"/>
</dbReference>
<dbReference type="NCBIfam" id="TIGR00826">
    <property type="entry name" value="EIIB_glc"/>
    <property type="match status" value="1"/>
</dbReference>
<evidence type="ECO:0000256" key="6">
    <source>
        <dbReference type="ARBA" id="ARBA00022683"/>
    </source>
</evidence>
<dbReference type="PROSITE" id="PS51098">
    <property type="entry name" value="PTS_EIIB_TYPE_1"/>
    <property type="match status" value="1"/>
</dbReference>
<accession>A0ABY2TPP2</accession>
<dbReference type="PANTHER" id="PTHR30009:SF24">
    <property type="entry name" value="PTS SYSTEM, IIBC COMPONENT"/>
    <property type="match status" value="1"/>
</dbReference>
<dbReference type="InterPro" id="IPR018113">
    <property type="entry name" value="PTrfase_EIIB_Cys"/>
</dbReference>
<dbReference type="InterPro" id="IPR003352">
    <property type="entry name" value="PTS_EIIC"/>
</dbReference>